<reference evidence="3" key="1">
    <citation type="submission" date="2025-08" db="UniProtKB">
        <authorList>
            <consortium name="RefSeq"/>
        </authorList>
    </citation>
    <scope>IDENTIFICATION</scope>
    <source>
        <tissue evidence="3">Muscle</tissue>
    </source>
</reference>
<feature type="compositionally biased region" description="Low complexity" evidence="1">
    <location>
        <begin position="467"/>
        <end position="481"/>
    </location>
</feature>
<feature type="compositionally biased region" description="Basic residues" evidence="1">
    <location>
        <begin position="495"/>
        <end position="507"/>
    </location>
</feature>
<feature type="region of interest" description="Disordered" evidence="1">
    <location>
        <begin position="244"/>
        <end position="263"/>
    </location>
</feature>
<organism evidence="2 3">
    <name type="scientific">Limulus polyphemus</name>
    <name type="common">Atlantic horseshoe crab</name>
    <dbReference type="NCBI Taxonomy" id="6850"/>
    <lineage>
        <taxon>Eukaryota</taxon>
        <taxon>Metazoa</taxon>
        <taxon>Ecdysozoa</taxon>
        <taxon>Arthropoda</taxon>
        <taxon>Chelicerata</taxon>
        <taxon>Merostomata</taxon>
        <taxon>Xiphosura</taxon>
        <taxon>Limulidae</taxon>
        <taxon>Limulus</taxon>
    </lineage>
</organism>
<feature type="compositionally biased region" description="Low complexity" evidence="1">
    <location>
        <begin position="60"/>
        <end position="79"/>
    </location>
</feature>
<dbReference type="Proteomes" id="UP000694941">
    <property type="component" value="Unplaced"/>
</dbReference>
<feature type="compositionally biased region" description="Low complexity" evidence="1">
    <location>
        <begin position="543"/>
        <end position="555"/>
    </location>
</feature>
<feature type="region of interest" description="Disordered" evidence="1">
    <location>
        <begin position="419"/>
        <end position="682"/>
    </location>
</feature>
<feature type="compositionally biased region" description="Acidic residues" evidence="1">
    <location>
        <begin position="513"/>
        <end position="522"/>
    </location>
</feature>
<feature type="compositionally biased region" description="Polar residues" evidence="1">
    <location>
        <begin position="562"/>
        <end position="585"/>
    </location>
</feature>
<feature type="region of interest" description="Disordered" evidence="1">
    <location>
        <begin position="60"/>
        <end position="97"/>
    </location>
</feature>
<sequence>MHVKSNENPRQQDQNSARFQTSINLQQLQKSHYQFPLPPQPQNWDLPPKVRYHIQNNVQSTPLQSQDQQYQPPYQPLSQIRNRPQYQPPVLPQQSNTEPQFNIQDQQQQYQYVPQSQFQPSNPQPSVSQQVIYINGQPVVINTSQGSRSTSPTGQQESDSQGISFSTSHSTELIHQEPEKTRAVQPSVQSVIQKIPASEIEFDKKPIAKDKASNEDDYVIYYYYYYEDDKANKTNPTLSLDDIPNLESYDHSQGNYAKDKPEKSNRRLNISQNVTNNAFKDHSSFSVSQSLSLPFQTSFQDAAVTGVSKTDMDPSISVSISENSTISNTYRYGNNVLKFPISPNLVAHQTGGQIESPRRRINNDVESSSAIGAGPSSSGSIPSPTSNLSANNELNREKNPENINELTVVQAITKPTEASFITTTEATTRTEEPTTTTERSRRLTFGSRRGFSTRRRQPISYYPRRPTLSTTTTADFTTTEETTTRRDQSRAGSRYSRRNRFRSSFRRNRFDNSSDDGVEENERESTTTTESSRWTTKRRFGGFRRYGNSRNSNRGSTERTENMSTTESSGSRPSFLSRKQNSKTPSLPFLRGGRRRFGYHNEEEGEVENTTDPSTSATDASKITVKTPVTEEAPKEIKDRDLTAKDDQETTTTESSRFSGLFRQRKRPSFFGKRPSFLSKSR</sequence>
<feature type="compositionally biased region" description="Low complexity" evidence="1">
    <location>
        <begin position="367"/>
        <end position="384"/>
    </location>
</feature>
<accession>A0ABM1BTG0</accession>
<protein>
    <submittedName>
        <fullName evidence="3">Uncharacterized protein DDB_G0283357-like</fullName>
    </submittedName>
</protein>
<dbReference type="RefSeq" id="XP_013788343.1">
    <property type="nucleotide sequence ID" value="XM_013932889.1"/>
</dbReference>
<evidence type="ECO:0000313" key="3">
    <source>
        <dbReference type="RefSeq" id="XP_013788343.1"/>
    </source>
</evidence>
<feature type="compositionally biased region" description="Low complexity" evidence="1">
    <location>
        <begin position="422"/>
        <end position="450"/>
    </location>
</feature>
<feature type="compositionally biased region" description="Polar residues" evidence="1">
    <location>
        <begin position="8"/>
        <end position="32"/>
    </location>
</feature>
<proteinExistence type="predicted"/>
<feature type="region of interest" description="Disordered" evidence="1">
    <location>
        <begin position="1"/>
        <end position="48"/>
    </location>
</feature>
<gene>
    <name evidence="3" type="primary">LOC106472262</name>
</gene>
<feature type="compositionally biased region" description="Polar residues" evidence="1">
    <location>
        <begin position="142"/>
        <end position="171"/>
    </location>
</feature>
<feature type="compositionally biased region" description="Basic and acidic residues" evidence="1">
    <location>
        <begin position="172"/>
        <end position="182"/>
    </location>
</feature>
<feature type="compositionally biased region" description="Low complexity" evidence="1">
    <location>
        <begin position="610"/>
        <end position="621"/>
    </location>
</feature>
<feature type="compositionally biased region" description="Basic and acidic residues" evidence="1">
    <location>
        <begin position="632"/>
        <end position="648"/>
    </location>
</feature>
<keyword evidence="2" id="KW-1185">Reference proteome</keyword>
<evidence type="ECO:0000313" key="2">
    <source>
        <dbReference type="Proteomes" id="UP000694941"/>
    </source>
</evidence>
<evidence type="ECO:0000256" key="1">
    <source>
        <dbReference type="SAM" id="MobiDB-lite"/>
    </source>
</evidence>
<feature type="region of interest" description="Disordered" evidence="1">
    <location>
        <begin position="367"/>
        <end position="403"/>
    </location>
</feature>
<name>A0ABM1BTG0_LIMPO</name>
<dbReference type="GeneID" id="106472262"/>
<feature type="region of interest" description="Disordered" evidence="1">
    <location>
        <begin position="142"/>
        <end position="187"/>
    </location>
</feature>